<gene>
    <name evidence="5" type="ORF">HY618_04030</name>
</gene>
<name>A0A932ZTN8_UNCTE</name>
<dbReference type="EMBL" id="JACQRX010000178">
    <property type="protein sequence ID" value="MBI4251608.1"/>
    <property type="molecule type" value="Genomic_DNA"/>
</dbReference>
<dbReference type="Gene3D" id="3.40.50.2300">
    <property type="match status" value="2"/>
</dbReference>
<comment type="similarity">
    <text evidence="1">Belongs to the leucine-binding protein family.</text>
</comment>
<evidence type="ECO:0000313" key="6">
    <source>
        <dbReference type="Proteomes" id="UP000752292"/>
    </source>
</evidence>
<evidence type="ECO:0000256" key="1">
    <source>
        <dbReference type="ARBA" id="ARBA00010062"/>
    </source>
</evidence>
<evidence type="ECO:0000259" key="4">
    <source>
        <dbReference type="Pfam" id="PF13458"/>
    </source>
</evidence>
<feature type="signal peptide" evidence="3">
    <location>
        <begin position="1"/>
        <end position="25"/>
    </location>
</feature>
<dbReference type="InterPro" id="IPR028081">
    <property type="entry name" value="Leu-bd"/>
</dbReference>
<dbReference type="InterPro" id="IPR051010">
    <property type="entry name" value="BCAA_transport"/>
</dbReference>
<dbReference type="PANTHER" id="PTHR30483">
    <property type="entry name" value="LEUCINE-SPECIFIC-BINDING PROTEIN"/>
    <property type="match status" value="1"/>
</dbReference>
<dbReference type="Gene3D" id="1.25.40.10">
    <property type="entry name" value="Tetratricopeptide repeat domain"/>
    <property type="match status" value="1"/>
</dbReference>
<evidence type="ECO:0000256" key="3">
    <source>
        <dbReference type="SAM" id="SignalP"/>
    </source>
</evidence>
<dbReference type="InterPro" id="IPR028082">
    <property type="entry name" value="Peripla_BP_I"/>
</dbReference>
<dbReference type="Proteomes" id="UP000752292">
    <property type="component" value="Unassembled WGS sequence"/>
</dbReference>
<accession>A0A932ZTN8</accession>
<dbReference type="SUPFAM" id="SSF53822">
    <property type="entry name" value="Periplasmic binding protein-like I"/>
    <property type="match status" value="1"/>
</dbReference>
<feature type="chain" id="PRO_5037773322" evidence="3">
    <location>
        <begin position="26"/>
        <end position="666"/>
    </location>
</feature>
<dbReference type="InterPro" id="IPR019734">
    <property type="entry name" value="TPR_rpt"/>
</dbReference>
<dbReference type="InterPro" id="IPR011990">
    <property type="entry name" value="TPR-like_helical_dom_sf"/>
</dbReference>
<dbReference type="Pfam" id="PF13458">
    <property type="entry name" value="Peripla_BP_6"/>
    <property type="match status" value="1"/>
</dbReference>
<dbReference type="SUPFAM" id="SSF48452">
    <property type="entry name" value="TPR-like"/>
    <property type="match status" value="1"/>
</dbReference>
<protein>
    <submittedName>
        <fullName evidence="5">Penicillin-binding protein activator</fullName>
    </submittedName>
</protein>
<dbReference type="AlphaFoldDB" id="A0A932ZTN8"/>
<evidence type="ECO:0000256" key="2">
    <source>
        <dbReference type="ARBA" id="ARBA00022729"/>
    </source>
</evidence>
<feature type="domain" description="Leucine-binding protein" evidence="4">
    <location>
        <begin position="271"/>
        <end position="630"/>
    </location>
</feature>
<dbReference type="PANTHER" id="PTHR30483:SF6">
    <property type="entry name" value="PERIPLASMIC BINDING PROTEIN OF ABC TRANSPORTER FOR NATURAL AMINO ACIDS"/>
    <property type="match status" value="1"/>
</dbReference>
<sequence length="666" mass="72849">MRRLAYAGTVLIAAWTLAGAICAHAANTPSPLTAQAPLREKWTAPAPSQPDRSREELLELVRQDPRSARAEAALFDLARIEYAGKRYAEAAGHLKTLQSRFPLSSLYSDSEFWLGLSLQAAGDAEHAWLPLRGSLSRERHPLRRAILLAALGEVYEARNDLFAALLSYAEALSAGEQIPLQERLMAQLRLLAEGKVAQHQLLSVTEKFRKAPTGPILRLALARRAASEGKPQAALAAIRRFLEDYPDHPEREAAAALEKGLHDQLAVNQGRVGVLLPLSGPAAAAGERVYQGVQLALRHALEEHPKLQIQLAVRDTRSSAGSPGDAVGKAEDLIQQEKVVALIGPFLSSAAEAASAAASKLETPLLTPFAIRTQMADRGPWFFRNTLTNRLQSAGIAAYAVRVLGLRQFAVLYPDDTDGRELARFFAESVHRLGGQIAKSIPFPHDANDFGPQMRALGGLDDTQLARQRRALGLKPNEPFRLTLPFEALFVPAYQDKAVLIAPQIPFYNMHGIQLLGGHGWDSEELLRFGERYVERAIFVDGFFADSEEPRVARFTKEYTQLFGRKPDIFSALGYDAAKIVFEGLVKGAKTRRQMRDYLASLRGFEGIMGLTDMGLDGDALRQLFVLTVKRKKIVHLQMITPHREGLGGLPAPAAPAAAGPRSSLP</sequence>
<proteinExistence type="inferred from homology"/>
<dbReference type="CDD" id="cd06339">
    <property type="entry name" value="PBP1_YraM_LppC_lipoprotein-like"/>
    <property type="match status" value="1"/>
</dbReference>
<reference evidence="5" key="1">
    <citation type="submission" date="2020-07" db="EMBL/GenBank/DDBJ databases">
        <title>Huge and variable diversity of episymbiotic CPR bacteria and DPANN archaea in groundwater ecosystems.</title>
        <authorList>
            <person name="He C.Y."/>
            <person name="Keren R."/>
            <person name="Whittaker M."/>
            <person name="Farag I.F."/>
            <person name="Doudna J."/>
            <person name="Cate J.H.D."/>
            <person name="Banfield J.F."/>
        </authorList>
    </citation>
    <scope>NUCLEOTIDE SEQUENCE</scope>
    <source>
        <strain evidence="5">NC_groundwater_1370_Ag_S-0.2um_69_93</strain>
    </source>
</reference>
<keyword evidence="2 3" id="KW-0732">Signal</keyword>
<evidence type="ECO:0000313" key="5">
    <source>
        <dbReference type="EMBL" id="MBI4251608.1"/>
    </source>
</evidence>
<organism evidence="5 6">
    <name type="scientific">Tectimicrobiota bacterium</name>
    <dbReference type="NCBI Taxonomy" id="2528274"/>
    <lineage>
        <taxon>Bacteria</taxon>
        <taxon>Pseudomonadati</taxon>
        <taxon>Nitrospinota/Tectimicrobiota group</taxon>
        <taxon>Candidatus Tectimicrobiota</taxon>
    </lineage>
</organism>
<dbReference type="Pfam" id="PF13174">
    <property type="entry name" value="TPR_6"/>
    <property type="match status" value="2"/>
</dbReference>
<comment type="caution">
    <text evidence="5">The sequence shown here is derived from an EMBL/GenBank/DDBJ whole genome shotgun (WGS) entry which is preliminary data.</text>
</comment>